<feature type="compositionally biased region" description="Low complexity" evidence="1">
    <location>
        <begin position="641"/>
        <end position="656"/>
    </location>
</feature>
<feature type="region of interest" description="Disordered" evidence="1">
    <location>
        <begin position="1387"/>
        <end position="1419"/>
    </location>
</feature>
<feature type="compositionally biased region" description="Basic residues" evidence="1">
    <location>
        <begin position="1992"/>
        <end position="2001"/>
    </location>
</feature>
<feature type="region of interest" description="Disordered" evidence="1">
    <location>
        <begin position="1694"/>
        <end position="1718"/>
    </location>
</feature>
<feature type="compositionally biased region" description="Basic and acidic residues" evidence="1">
    <location>
        <begin position="2512"/>
        <end position="2526"/>
    </location>
</feature>
<feature type="region of interest" description="Disordered" evidence="1">
    <location>
        <begin position="82"/>
        <end position="295"/>
    </location>
</feature>
<feature type="compositionally biased region" description="Low complexity" evidence="1">
    <location>
        <begin position="2114"/>
        <end position="2123"/>
    </location>
</feature>
<evidence type="ECO:0000256" key="1">
    <source>
        <dbReference type="SAM" id="MobiDB-lite"/>
    </source>
</evidence>
<sequence length="2609" mass="288315">MAAASVLAFAPCGTHFSPPSRFSTRTTGLVGNRESSHDDVLLNLRLSLIAGAWMSLRSERHPECFTTCQQRPIVVPEFCSPKWSRSQRKPSHPDGSFSPSLYDPTGTDSVAQPHGQRQEDPHIPQPDRSRDQRAPRSKSVADLLTDPSPDPIDFASDEGFLQAAGGKKKKRQATAFNWNDDSNGKKDGDGADGGGGGDGNKDQNGGDSGSGNNTGWNGGGNDGGKKDDDKKDDKKESDDVDDIWGDFANSGSKKSKSKTTAASGVPDTTSTDFHDIKLDDSGGKVSRGEGGADALDLGLGIRTGVLKTGLSAWTSGWWGGLGGSQTEASKPAEEEKPKDPPVDDNPWSIDRPKPKKKTTSNFTFGDLDEEGTKDSAEAGSSGSNKPAEKKDIGGFPWGDSNTNKPIDDAWGNMVSKKNDTPKEPEKLAGEASDDIWGWSSTKKERKDKGKPAILEEMPASAAGFSQVGQSSEERPEPEPALTPEEEAELRKLQTRKDVGSKMSKRMTDRYNYLTEKIEEAKLAAEAAAAEREAAEPPAESGDAVGPPSAGALHPANSRAGSSEALEAARAEAEEKARTIRKEEDEMAMLRSKRKLNRGERDRLRILEDRADERARESEEAAAASRRKEEEEAAQGVTESTDPAAEDAALAEPPADDAAQIAADEKARIIQDEEDEIAQLRSKAKLRRSEKDRLHELEDRAETRARKAEEAAEAAAIQAAQAEADEKARIILEEEEEMAYLKSKIKFKRSEKERLRELEDKFAARAREAEEAAAAAAAAEAAAEAAAAEAAAIQAAEAAEAEAKEKARIIQEEEEELSYLRSKIKFKRSEKERLRELEAKFEERAREAEEAAAAAAAAAAQAEADEKAKIIQEEEEEIAQLHAKGKLKKTDRERLQELEERSRSRAREAEEAMNPEGEGENGEPASDEKAPISVDDTGDDKQAEQDELARLIEEEEMELELLLSKTKYKRSEKIRLMELREKKELREQEAAAKAKARAEAEAEAVSKNGGDANDTQADENSPPDEDLSAAGSEQDELDDLAREIIEEEEQELELLLSKSKLRRAEKIRLQFLQENKQRREEEAASKAKDKNEPVPQSSGDVVDPSRKSSPARMPEDTPNEEPVDEVAAQKEAEDARIAAEEDELAGLLARYSLKKSERLRLKELQGRKDKRDEEAKLAAENAEQEERLAREKAEQEAKELEERQNREKEDRLRAKIAAEEAEISSLKSKRKLKTADRARLAELEARAQRRATAQAEKLAEQSRKEDAAKADQDKADAEPLKDLFWADDDASKDNGAGDDWMDWGLSSSKKSKKNAKDEPMPDPPAVEPEPERKSEESLFWTPWNIGKKEKKSKPSTLLDLGGSPDGLPAVPDAPPAIETDAFDFGWAKSSNKKDIDPVADDIWDFSGSSKKKTSKNTPVEVIEDPIKLNSGVQVKDKAGDNDFWSTFGSSKKDMKNSKEAIAAEQPEPTPSKSNLTETETNPVARNVLDDPISSTEFSATRSRSSDKDSKGLSKPEPKLSKKELEKLEKEKKKAEKEREKREAEEAAERARIEEEERLAAEAKAEEERLAREAEEQAQKEEKEKQGALRVIAQEEADLAALQARKDSGWKLTWREKDKYDKLSASCKARADEKAAQEAAEQAKREEEERLAREAEEQAQREAIEKEEAELNYLQRRKDAGRKFLQKEKDKYKTLLANKKARDKAAKEAEALETNPEPTELEKDLAKLNDNEINELDQLLSSSAKQTARAAEVNPFDFWGASKKLLGATIGMSPSVPVEIVHAESSKPVEATSSGSAAVENTTNKDKDVVVDDDARPALKDTHSSPSQPQPQSGSEPKHDLDIKNSNLPTSLPSPTFMRARKPVGGTIADRLKAFEATVPTHPTRTVDQIPPPPPPRPAAPEAPPVEDRKKKKSKSKSADIPGTFPAEEDERIPDENGISGYFDMAPPKSKKDKKSSKSKTENAIPMPPPPPPPPPHIPDDNDIVEVIDMAPSKSKKEKKSSRSKTENIIHMPPPPPPPTTAPGVPISPPPETEPKESKKDRAKINRDAGSSWNIWTSSTPKDAEEPRREHKSRSPEKEEKLPTPRSASDKAERLERAKEKVKEAPARPKLMNVFSSTPPISRTTSTREKHHREGRSSRRPSVDVTSGMVSPLSEPEIPTLSSKAAKILGVGDGLGRFRNKRRDSSRAEEDIIMGSANDAAEGPEKSSRRRPKQYPRDDGPVMVDTADVAPAPGLKRSNTSASAKKGFGGLFGGILSTPRAEPKPELRPEPQRQKTYHTTDVEDGGAMTDAELAARKAARRARKVEREAAGKTAESSRPSKDHGRREKRRKHDEDEEADRQMQREARRLERRAAKAREEEEERRAAEEKEAAREERRRQKHRERELEREREREAGVANGTTAVEDDEARRAARRERRKAEHGRRRDDDDEDRRRRRAERHAAREAEGKSSSRRRQQQVDDDFVYPRPSKVPRRHTDLPDKPPKKHDHQHPPGWPHSGTSSWVKDHSDAGPPPEDGTRPHEVVDNKIKGGDAGAAARREGKRRRKYGDGVVDVDVPVGDGGERRRRKRREERAGSGDGAEEKKKNVVVVDPVTQKNGGGGGGGWWKKWTGYG</sequence>
<feature type="region of interest" description="Disordered" evidence="1">
    <location>
        <begin position="1626"/>
        <end position="1661"/>
    </location>
</feature>
<keyword evidence="3" id="KW-1185">Reference proteome</keyword>
<feature type="compositionally biased region" description="Basic and acidic residues" evidence="1">
    <location>
        <begin position="523"/>
        <end position="534"/>
    </location>
</feature>
<feature type="compositionally biased region" description="Basic and acidic residues" evidence="1">
    <location>
        <begin position="2259"/>
        <end position="2279"/>
    </location>
</feature>
<organism evidence="2 3">
    <name type="scientific">Cytospora mali</name>
    <name type="common">Apple Valsa canker fungus</name>
    <name type="synonym">Valsa mali</name>
    <dbReference type="NCBI Taxonomy" id="578113"/>
    <lineage>
        <taxon>Eukaryota</taxon>
        <taxon>Fungi</taxon>
        <taxon>Dikarya</taxon>
        <taxon>Ascomycota</taxon>
        <taxon>Pezizomycotina</taxon>
        <taxon>Sordariomycetes</taxon>
        <taxon>Sordariomycetidae</taxon>
        <taxon>Diaporthales</taxon>
        <taxon>Cytosporaceae</taxon>
        <taxon>Cytospora</taxon>
    </lineage>
</organism>
<feature type="compositionally biased region" description="Basic and acidic residues" evidence="1">
    <location>
        <begin position="978"/>
        <end position="999"/>
    </location>
</feature>
<feature type="compositionally biased region" description="Basic and acidic residues" evidence="1">
    <location>
        <begin position="488"/>
        <end position="499"/>
    </location>
</feature>
<evidence type="ECO:0000313" key="2">
    <source>
        <dbReference type="EMBL" id="KUI53791.1"/>
    </source>
</evidence>
<feature type="compositionally biased region" description="Basic and acidic residues" evidence="1">
    <location>
        <begin position="1183"/>
        <end position="1212"/>
    </location>
</feature>
<feature type="region of interest" description="Disordered" evidence="1">
    <location>
        <begin position="1164"/>
        <end position="1212"/>
    </location>
</feature>
<feature type="compositionally biased region" description="Basic and acidic residues" evidence="1">
    <location>
        <begin position="1074"/>
        <end position="1091"/>
    </location>
</feature>
<feature type="compositionally biased region" description="Polar residues" evidence="1">
    <location>
        <begin position="1469"/>
        <end position="1482"/>
    </location>
</feature>
<feature type="region of interest" description="Disordered" evidence="1">
    <location>
        <begin position="1435"/>
        <end position="1586"/>
    </location>
</feature>
<feature type="region of interest" description="Disordered" evidence="1">
    <location>
        <begin position="1071"/>
        <end position="1137"/>
    </location>
</feature>
<feature type="compositionally biased region" description="Basic and acidic residues" evidence="1">
    <location>
        <begin position="887"/>
        <end position="909"/>
    </location>
</feature>
<feature type="compositionally biased region" description="Pro residues" evidence="1">
    <location>
        <begin position="1888"/>
        <end position="1902"/>
    </location>
</feature>
<feature type="compositionally biased region" description="Basic and acidic residues" evidence="1">
    <location>
        <begin position="441"/>
        <end position="450"/>
    </location>
</feature>
<feature type="region of interest" description="Disordered" evidence="1">
    <location>
        <begin position="314"/>
        <end position="506"/>
    </location>
</feature>
<feature type="region of interest" description="Disordered" evidence="1">
    <location>
        <begin position="842"/>
        <end position="950"/>
    </location>
</feature>
<feature type="compositionally biased region" description="Basic and acidic residues" evidence="1">
    <location>
        <begin position="938"/>
        <end position="950"/>
    </location>
</feature>
<feature type="compositionally biased region" description="Polar residues" evidence="1">
    <location>
        <begin position="2047"/>
        <end position="2059"/>
    </location>
</feature>
<feature type="compositionally biased region" description="Basic and acidic residues" evidence="1">
    <location>
        <begin position="596"/>
        <end position="618"/>
    </location>
</feature>
<feature type="compositionally biased region" description="Basic and acidic residues" evidence="1">
    <location>
        <begin position="272"/>
        <end position="282"/>
    </location>
</feature>
<feature type="compositionally biased region" description="Pro residues" evidence="1">
    <location>
        <begin position="1964"/>
        <end position="1975"/>
    </location>
</feature>
<proteinExistence type="predicted"/>
<feature type="compositionally biased region" description="Acidic residues" evidence="1">
    <location>
        <begin position="1020"/>
        <end position="1037"/>
    </location>
</feature>
<feature type="compositionally biased region" description="Basic and acidic residues" evidence="1">
    <location>
        <begin position="2567"/>
        <end position="2581"/>
    </location>
</feature>
<feature type="compositionally biased region" description="Basic and acidic residues" evidence="1">
    <location>
        <begin position="686"/>
        <end position="704"/>
    </location>
</feature>
<feature type="compositionally biased region" description="Basic and acidic residues" evidence="1">
    <location>
        <begin position="1126"/>
        <end position="1137"/>
    </location>
</feature>
<feature type="compositionally biased region" description="Basic and acidic residues" evidence="1">
    <location>
        <begin position="2031"/>
        <end position="2045"/>
    </location>
</feature>
<dbReference type="STRING" id="694573.A0A194UQ77"/>
<feature type="region of interest" description="Disordered" evidence="1">
    <location>
        <begin position="978"/>
        <end position="1043"/>
    </location>
</feature>
<accession>A0A194UQ77</accession>
<name>A0A194UQ77_CYTMA</name>
<gene>
    <name evidence="2" type="ORF">VP1G_01099</name>
</gene>
<dbReference type="OrthoDB" id="5244639at2759"/>
<feature type="compositionally biased region" description="Basic and acidic residues" evidence="1">
    <location>
        <begin position="1627"/>
        <end position="1661"/>
    </location>
</feature>
<feature type="compositionally biased region" description="Basic residues" evidence="1">
    <location>
        <begin position="2409"/>
        <end position="2420"/>
    </location>
</feature>
<feature type="compositionally biased region" description="Basic and acidic residues" evidence="1">
    <location>
        <begin position="1256"/>
        <end position="1280"/>
    </location>
</feature>
<feature type="compositionally biased region" description="Polar residues" evidence="1">
    <location>
        <begin position="1789"/>
        <end position="1800"/>
    </location>
</feature>
<feature type="region of interest" description="Disordered" evidence="1">
    <location>
        <begin position="1245"/>
        <end position="1375"/>
    </location>
</feature>
<feature type="compositionally biased region" description="Pro residues" evidence="1">
    <location>
        <begin position="2010"/>
        <end position="2030"/>
    </location>
</feature>
<feature type="region of interest" description="Disordered" evidence="1">
    <location>
        <begin position="523"/>
        <end position="656"/>
    </location>
</feature>
<feature type="compositionally biased region" description="Basic and acidic residues" evidence="1">
    <location>
        <begin position="416"/>
        <end position="428"/>
    </location>
</feature>
<feature type="compositionally biased region" description="Basic and acidic residues" evidence="1">
    <location>
        <begin position="1164"/>
        <end position="1176"/>
    </location>
</feature>
<feature type="region of interest" description="Disordered" evidence="1">
    <location>
        <begin position="1783"/>
        <end position="2609"/>
    </location>
</feature>
<feature type="compositionally biased region" description="Polar residues" evidence="1">
    <location>
        <begin position="1842"/>
        <end position="1852"/>
    </location>
</feature>
<feature type="compositionally biased region" description="Polar residues" evidence="1">
    <location>
        <begin position="1491"/>
        <end position="1501"/>
    </location>
</feature>
<feature type="compositionally biased region" description="Basic residues" evidence="1">
    <location>
        <begin position="1947"/>
        <end position="1956"/>
    </location>
</feature>
<feature type="compositionally biased region" description="Low complexity" evidence="1">
    <location>
        <begin position="1356"/>
        <end position="1367"/>
    </location>
</feature>
<feature type="compositionally biased region" description="Basic and acidic residues" evidence="1">
    <location>
        <begin position="116"/>
        <end position="134"/>
    </location>
</feature>
<feature type="compositionally biased region" description="Basic and acidic residues" evidence="1">
    <location>
        <begin position="1801"/>
        <end position="1821"/>
    </location>
</feature>
<feature type="compositionally biased region" description="Low complexity" evidence="1">
    <location>
        <begin position="202"/>
        <end position="215"/>
    </location>
</feature>
<evidence type="ECO:0000313" key="3">
    <source>
        <dbReference type="Proteomes" id="UP000078576"/>
    </source>
</evidence>
<feature type="compositionally biased region" description="Basic and acidic residues" evidence="1">
    <location>
        <begin position="1502"/>
        <end position="1585"/>
    </location>
</feature>
<feature type="compositionally biased region" description="Low complexity" evidence="1">
    <location>
        <begin position="850"/>
        <end position="861"/>
    </location>
</feature>
<dbReference type="EMBL" id="KN714670">
    <property type="protein sequence ID" value="KUI53791.1"/>
    <property type="molecule type" value="Genomic_DNA"/>
</dbReference>
<feature type="compositionally biased region" description="Basic and acidic residues" evidence="1">
    <location>
        <begin position="330"/>
        <end position="341"/>
    </location>
</feature>
<reference evidence="3" key="1">
    <citation type="submission" date="2014-12" db="EMBL/GenBank/DDBJ databases">
        <title>Genome Sequence of Valsa Canker Pathogens Uncovers a Specific Adaption of Colonization on Woody Bark.</title>
        <authorList>
            <person name="Yin Z."/>
            <person name="Liu H."/>
            <person name="Gao X."/>
            <person name="Li Z."/>
            <person name="Song N."/>
            <person name="Ke X."/>
            <person name="Dai Q."/>
            <person name="Wu Y."/>
            <person name="Sun Y."/>
            <person name="Xu J.-R."/>
            <person name="Kang Z.K."/>
            <person name="Wang L."/>
            <person name="Huang L."/>
        </authorList>
    </citation>
    <scope>NUCLEOTIDE SEQUENCE [LARGE SCALE GENOMIC DNA]</scope>
    <source>
        <strain evidence="3">SXYL134</strain>
    </source>
</reference>
<feature type="compositionally biased region" description="Basic and acidic residues" evidence="1">
    <location>
        <begin position="2437"/>
        <end position="2447"/>
    </location>
</feature>
<feature type="compositionally biased region" description="Basic and acidic residues" evidence="1">
    <location>
        <begin position="223"/>
        <end position="237"/>
    </location>
</feature>
<protein>
    <submittedName>
        <fullName evidence="2">Uncharacterized protein</fullName>
    </submittedName>
</protein>
<dbReference type="Proteomes" id="UP000078576">
    <property type="component" value="Unassembled WGS sequence"/>
</dbReference>
<feature type="compositionally biased region" description="Low complexity" evidence="1">
    <location>
        <begin position="2545"/>
        <end position="2554"/>
    </location>
</feature>
<feature type="compositionally biased region" description="Basic and acidic residues" evidence="1">
    <location>
        <begin position="2337"/>
        <end position="2392"/>
    </location>
</feature>
<feature type="region of interest" description="Disordered" evidence="1">
    <location>
        <begin position="680"/>
        <end position="704"/>
    </location>
</feature>
<feature type="compositionally biased region" description="Basic and acidic residues" evidence="1">
    <location>
        <begin position="566"/>
        <end position="583"/>
    </location>
</feature>
<feature type="compositionally biased region" description="Acidic residues" evidence="1">
    <location>
        <begin position="910"/>
        <end position="920"/>
    </location>
</feature>
<feature type="compositionally biased region" description="Low complexity" evidence="1">
    <location>
        <begin position="1822"/>
        <end position="1831"/>
    </location>
</feature>
<feature type="compositionally biased region" description="Basic and acidic residues" evidence="1">
    <location>
        <begin position="2060"/>
        <end position="2105"/>
    </location>
</feature>